<evidence type="ECO:0000259" key="13">
    <source>
        <dbReference type="Pfam" id="PF26216"/>
    </source>
</evidence>
<dbReference type="eggNOG" id="KOG2720">
    <property type="taxonomic scope" value="Eukaryota"/>
</dbReference>
<dbReference type="Pfam" id="PF26216">
    <property type="entry name" value="GDPGP1_C"/>
    <property type="match status" value="1"/>
</dbReference>
<evidence type="ECO:0000259" key="14">
    <source>
        <dbReference type="Pfam" id="PF26217"/>
    </source>
</evidence>
<comment type="function">
    <text evidence="2">Specific and highly efficient GDP-D-glucose phosphorylase regulating the levels of GDP-D-glucose in cells.</text>
</comment>
<dbReference type="InterPro" id="IPR026506">
    <property type="entry name" value="GDPGP"/>
</dbReference>
<evidence type="ECO:0000256" key="1">
    <source>
        <dbReference type="ARBA" id="ARBA00000063"/>
    </source>
</evidence>
<keyword evidence="16" id="KW-1185">Reference proteome</keyword>
<feature type="domain" description="GDPGP1-like N-terminal" evidence="14">
    <location>
        <begin position="1"/>
        <end position="167"/>
    </location>
</feature>
<dbReference type="EC" id="2.7.7.78" evidence="5"/>
<dbReference type="STRING" id="8496.A0A151N7Q4"/>
<evidence type="ECO:0000256" key="9">
    <source>
        <dbReference type="ARBA" id="ARBA00022679"/>
    </source>
</evidence>
<evidence type="ECO:0000256" key="10">
    <source>
        <dbReference type="ARBA" id="ARBA00022695"/>
    </source>
</evidence>
<evidence type="ECO:0000313" key="16">
    <source>
        <dbReference type="Proteomes" id="UP000050525"/>
    </source>
</evidence>
<comment type="subcellular location">
    <subcellularLocation>
        <location evidence="3">Cytoplasm</location>
    </subcellularLocation>
</comment>
<dbReference type="GO" id="GO:0006006">
    <property type="term" value="P:glucose metabolic process"/>
    <property type="evidence" value="ECO:0007669"/>
    <property type="project" value="TreeGrafter"/>
</dbReference>
<evidence type="ECO:0000256" key="5">
    <source>
        <dbReference type="ARBA" id="ARBA00012507"/>
    </source>
</evidence>
<keyword evidence="11" id="KW-0547">Nucleotide-binding</keyword>
<dbReference type="AlphaFoldDB" id="A0A151N7Q4"/>
<dbReference type="GO" id="GO:0016787">
    <property type="term" value="F:hydrolase activity"/>
    <property type="evidence" value="ECO:0007669"/>
    <property type="project" value="UniProtKB-KW"/>
</dbReference>
<evidence type="ECO:0000256" key="12">
    <source>
        <dbReference type="ARBA" id="ARBA00022801"/>
    </source>
</evidence>
<protein>
    <recommendedName>
        <fullName evidence="6">GDP-D-glucose phosphorylase 1</fullName>
        <ecNumber evidence="5">2.7.7.78</ecNumber>
    </recommendedName>
</protein>
<sequence length="326" mass="35785">MKQGLFRYPLGELQTRILPGEMHFVAQLNIQRGLERRKPQDIQSVRQRFDPQQFHFSKIKPGEILFCLTRSPSPHVPAGGQAPAQDGAEPRLPETPNRVLVVINVSPLEFGHVLLIPDPTLCLPQILTQELLHFGLEAVLLSAHPGFRVGFNSLGALASVNHLHLHGFYLDWELLIESAPSKPLCPALNFHLLQGVPAPGFLFYGEGRGLGALARAACRVTDYLVENEIAHNVFVTRGTAPGEPARSAARSGVRVVVWARKSCFGAKEEAAFNVALCELAGHLPVKTAQDFQSLTERSALCTIQKYLLPAPQLSRLQDELVTLLTG</sequence>
<name>A0A151N7Q4_ALLMI</name>
<keyword evidence="12" id="KW-0378">Hydrolase</keyword>
<dbReference type="PANTHER" id="PTHR20884">
    <property type="entry name" value="GDP-D-GLUCOSE PHOSPHORYLASE 1"/>
    <property type="match status" value="1"/>
</dbReference>
<dbReference type="EMBL" id="AKHW03003863">
    <property type="protein sequence ID" value="KYO32848.1"/>
    <property type="molecule type" value="Genomic_DNA"/>
</dbReference>
<dbReference type="InterPro" id="IPR058865">
    <property type="entry name" value="GDPGP1_C"/>
</dbReference>
<dbReference type="GO" id="GO:0080048">
    <property type="term" value="F:GDP-D-glucose phosphorylase activity"/>
    <property type="evidence" value="ECO:0007669"/>
    <property type="project" value="UniProtKB-EC"/>
</dbReference>
<dbReference type="GO" id="GO:0000166">
    <property type="term" value="F:nucleotide binding"/>
    <property type="evidence" value="ECO:0007669"/>
    <property type="project" value="UniProtKB-KW"/>
</dbReference>
<comment type="caution">
    <text evidence="15">The sequence shown here is derived from an EMBL/GenBank/DDBJ whole genome shotgun (WGS) entry which is preliminary data.</text>
</comment>
<evidence type="ECO:0000256" key="3">
    <source>
        <dbReference type="ARBA" id="ARBA00004496"/>
    </source>
</evidence>
<comment type="catalytic activity">
    <reaction evidence="1">
        <text>GDP-alpha-D-glucose + phosphate = alpha-D-glucose 1-phosphate + GDP + H(+)</text>
        <dbReference type="Rhea" id="RHEA:30387"/>
        <dbReference type="ChEBI" id="CHEBI:15378"/>
        <dbReference type="ChEBI" id="CHEBI:43474"/>
        <dbReference type="ChEBI" id="CHEBI:58189"/>
        <dbReference type="ChEBI" id="CHEBI:58601"/>
        <dbReference type="ChEBI" id="CHEBI:62230"/>
        <dbReference type="EC" id="2.7.7.78"/>
    </reaction>
</comment>
<comment type="similarity">
    <text evidence="4">Belongs to the GDPGP1 family.</text>
</comment>
<keyword evidence="10" id="KW-0548">Nucleotidyltransferase</keyword>
<keyword evidence="7" id="KW-0963">Cytoplasm</keyword>
<dbReference type="PANTHER" id="PTHR20884:SF8">
    <property type="entry name" value="GDP-D-GLUCOSE PHOSPHORYLASE 1"/>
    <property type="match status" value="1"/>
</dbReference>
<organism evidence="15 16">
    <name type="scientific">Alligator mississippiensis</name>
    <name type="common">American alligator</name>
    <dbReference type="NCBI Taxonomy" id="8496"/>
    <lineage>
        <taxon>Eukaryota</taxon>
        <taxon>Metazoa</taxon>
        <taxon>Chordata</taxon>
        <taxon>Craniata</taxon>
        <taxon>Vertebrata</taxon>
        <taxon>Euteleostomi</taxon>
        <taxon>Archelosauria</taxon>
        <taxon>Archosauria</taxon>
        <taxon>Crocodylia</taxon>
        <taxon>Alligatoridae</taxon>
        <taxon>Alligatorinae</taxon>
        <taxon>Alligator</taxon>
    </lineage>
</organism>
<keyword evidence="9" id="KW-0808">Transferase</keyword>
<evidence type="ECO:0000256" key="7">
    <source>
        <dbReference type="ARBA" id="ARBA00022490"/>
    </source>
</evidence>
<accession>A0A151N7Q4</accession>
<evidence type="ECO:0000256" key="2">
    <source>
        <dbReference type="ARBA" id="ARBA00003049"/>
    </source>
</evidence>
<evidence type="ECO:0000313" key="15">
    <source>
        <dbReference type="EMBL" id="KYO32848.1"/>
    </source>
</evidence>
<keyword evidence="8" id="KW-0344">Guanine-nucleotide releasing factor</keyword>
<reference evidence="15 16" key="1">
    <citation type="journal article" date="2012" name="Genome Biol.">
        <title>Sequencing three crocodilian genomes to illuminate the evolution of archosaurs and amniotes.</title>
        <authorList>
            <person name="St John J.A."/>
            <person name="Braun E.L."/>
            <person name="Isberg S.R."/>
            <person name="Miles L.G."/>
            <person name="Chong A.Y."/>
            <person name="Gongora J."/>
            <person name="Dalzell P."/>
            <person name="Moran C."/>
            <person name="Bed'hom B."/>
            <person name="Abzhanov A."/>
            <person name="Burgess S.C."/>
            <person name="Cooksey A.M."/>
            <person name="Castoe T.A."/>
            <person name="Crawford N.G."/>
            <person name="Densmore L.D."/>
            <person name="Drew J.C."/>
            <person name="Edwards S.V."/>
            <person name="Faircloth B.C."/>
            <person name="Fujita M.K."/>
            <person name="Greenwold M.J."/>
            <person name="Hoffmann F.G."/>
            <person name="Howard J.M."/>
            <person name="Iguchi T."/>
            <person name="Janes D.E."/>
            <person name="Khan S.Y."/>
            <person name="Kohno S."/>
            <person name="de Koning A.J."/>
            <person name="Lance S.L."/>
            <person name="McCarthy F.M."/>
            <person name="McCormack J.E."/>
            <person name="Merchant M.E."/>
            <person name="Peterson D.G."/>
            <person name="Pollock D.D."/>
            <person name="Pourmand N."/>
            <person name="Raney B.J."/>
            <person name="Roessler K.A."/>
            <person name="Sanford J.R."/>
            <person name="Sawyer R.H."/>
            <person name="Schmidt C.J."/>
            <person name="Triplett E.W."/>
            <person name="Tuberville T.D."/>
            <person name="Venegas-Anaya M."/>
            <person name="Howard J.T."/>
            <person name="Jarvis E.D."/>
            <person name="Guillette L.J.Jr."/>
            <person name="Glenn T.C."/>
            <person name="Green R.E."/>
            <person name="Ray D.A."/>
        </authorList>
    </citation>
    <scope>NUCLEOTIDE SEQUENCE [LARGE SCALE GENOMIC DNA]</scope>
    <source>
        <strain evidence="15">KSC_2009_1</strain>
    </source>
</reference>
<dbReference type="InterPro" id="IPR058866">
    <property type="entry name" value="GDPGP1_N"/>
</dbReference>
<dbReference type="GO" id="GO:0005085">
    <property type="term" value="F:guanyl-nucleotide exchange factor activity"/>
    <property type="evidence" value="ECO:0007669"/>
    <property type="project" value="UniProtKB-KW"/>
</dbReference>
<evidence type="ECO:0000256" key="11">
    <source>
        <dbReference type="ARBA" id="ARBA00022741"/>
    </source>
</evidence>
<gene>
    <name evidence="15" type="primary">GDPGP1</name>
    <name evidence="15" type="ORF">Y1Q_0017846</name>
</gene>
<dbReference type="Proteomes" id="UP000050525">
    <property type="component" value="Unassembled WGS sequence"/>
</dbReference>
<evidence type="ECO:0000256" key="4">
    <source>
        <dbReference type="ARBA" id="ARBA00006451"/>
    </source>
</evidence>
<feature type="domain" description="GDPGP1-like C-terminal" evidence="13">
    <location>
        <begin position="190"/>
        <end position="320"/>
    </location>
</feature>
<dbReference type="GO" id="GO:0005737">
    <property type="term" value="C:cytoplasm"/>
    <property type="evidence" value="ECO:0007669"/>
    <property type="project" value="UniProtKB-SubCell"/>
</dbReference>
<dbReference type="Pfam" id="PF26217">
    <property type="entry name" value="GDPGP1_N"/>
    <property type="match status" value="1"/>
</dbReference>
<evidence type="ECO:0000256" key="8">
    <source>
        <dbReference type="ARBA" id="ARBA00022658"/>
    </source>
</evidence>
<evidence type="ECO:0000256" key="6">
    <source>
        <dbReference type="ARBA" id="ARBA00018857"/>
    </source>
</evidence>
<proteinExistence type="inferred from homology"/>